<dbReference type="Gene3D" id="2.60.40.380">
    <property type="entry name" value="Purple acid phosphatase-like, N-terminal"/>
    <property type="match status" value="1"/>
</dbReference>
<evidence type="ECO:0000256" key="1">
    <source>
        <dbReference type="ARBA" id="ARBA00022729"/>
    </source>
</evidence>
<name>A0ABW3UYJ0_9BACL</name>
<dbReference type="InterPro" id="IPR004843">
    <property type="entry name" value="Calcineurin-like_PHP"/>
</dbReference>
<sequence>MMIRYQSAAWLIALAVVVVGAALWLESQKQGPVHASSTPKSIATTFHGDPRTTRAFTWFTENPEDAAVIQWVKGSQFTGDNVQTLTGSTAVIQMEKKKSQVAHTVEITGLEPGTVYSYRVGSGQGTGWSEPSSFRTEPEGTNGFTFINVADSQGKTEKDFEQWGRTLDQAFKIYPHAGFIVHNGDLTEDPEEETGWDSFFGKTGSWLKQIPLMPVTGNHDEMNGNADRYLAHFQLPANGAKGSIPGTNYSFDYGSAHIVVLNTESNINGQTEWLRNDLARTDKPWKIVAMHRGVYGGNSYKKVEKWSELFDEFQVDLVLQGHNHEYSRSYPLRGGKITGNGDGPIVNHEGTVYVVTNASGTKFNEKKKDLFYHKVHFQNEKPMFAGITIEGSSLTYQAFDADGIKWDEFVIRHES</sequence>
<dbReference type="Gene3D" id="3.60.21.10">
    <property type="match status" value="1"/>
</dbReference>
<dbReference type="InterPro" id="IPR003961">
    <property type="entry name" value="FN3_dom"/>
</dbReference>
<gene>
    <name evidence="3" type="ORF">ACFQ4B_35785</name>
</gene>
<dbReference type="SUPFAM" id="SSF49363">
    <property type="entry name" value="Purple acid phosphatase, N-terminal domain"/>
    <property type="match status" value="1"/>
</dbReference>
<accession>A0ABW3UYJ0</accession>
<dbReference type="EC" id="3.1.-.-" evidence="3"/>
<dbReference type="EMBL" id="JBHTLU010000059">
    <property type="protein sequence ID" value="MFD1225452.1"/>
    <property type="molecule type" value="Genomic_DNA"/>
</dbReference>
<organism evidence="3 4">
    <name type="scientific">Paenibacillus vulneris</name>
    <dbReference type="NCBI Taxonomy" id="1133364"/>
    <lineage>
        <taxon>Bacteria</taxon>
        <taxon>Bacillati</taxon>
        <taxon>Bacillota</taxon>
        <taxon>Bacilli</taxon>
        <taxon>Bacillales</taxon>
        <taxon>Paenibacillaceae</taxon>
        <taxon>Paenibacillus</taxon>
    </lineage>
</organism>
<dbReference type="PANTHER" id="PTHR45867">
    <property type="entry name" value="PURPLE ACID PHOSPHATASE"/>
    <property type="match status" value="1"/>
</dbReference>
<feature type="domain" description="Fibronectin type-III" evidence="2">
    <location>
        <begin position="52"/>
        <end position="139"/>
    </location>
</feature>
<dbReference type="PANTHER" id="PTHR45867:SF3">
    <property type="entry name" value="ACID PHOSPHATASE TYPE 7"/>
    <property type="match status" value="1"/>
</dbReference>
<dbReference type="InterPro" id="IPR008963">
    <property type="entry name" value="Purple_acid_Pase-like_N"/>
</dbReference>
<protein>
    <submittedName>
        <fullName evidence="3">Purple acid phosphatase family protein</fullName>
        <ecNumber evidence="3">3.1.-.-</ecNumber>
    </submittedName>
</protein>
<keyword evidence="3" id="KW-0378">Hydrolase</keyword>
<dbReference type="SUPFAM" id="SSF56300">
    <property type="entry name" value="Metallo-dependent phosphatases"/>
    <property type="match status" value="1"/>
</dbReference>
<dbReference type="InterPro" id="IPR029052">
    <property type="entry name" value="Metallo-depent_PP-like"/>
</dbReference>
<keyword evidence="1" id="KW-0732">Signal</keyword>
<dbReference type="InterPro" id="IPR015914">
    <property type="entry name" value="PAPs_N"/>
</dbReference>
<dbReference type="CDD" id="cd00063">
    <property type="entry name" value="FN3"/>
    <property type="match status" value="1"/>
</dbReference>
<keyword evidence="4" id="KW-1185">Reference proteome</keyword>
<dbReference type="GO" id="GO:0016787">
    <property type="term" value="F:hydrolase activity"/>
    <property type="evidence" value="ECO:0007669"/>
    <property type="project" value="UniProtKB-KW"/>
</dbReference>
<dbReference type="Pfam" id="PF00149">
    <property type="entry name" value="Metallophos"/>
    <property type="match status" value="1"/>
</dbReference>
<dbReference type="Proteomes" id="UP001597180">
    <property type="component" value="Unassembled WGS sequence"/>
</dbReference>
<dbReference type="Pfam" id="PF16656">
    <property type="entry name" value="Pur_ac_phosph_N"/>
    <property type="match status" value="1"/>
</dbReference>
<proteinExistence type="predicted"/>
<evidence type="ECO:0000313" key="4">
    <source>
        <dbReference type="Proteomes" id="UP001597180"/>
    </source>
</evidence>
<evidence type="ECO:0000259" key="2">
    <source>
        <dbReference type="PROSITE" id="PS50853"/>
    </source>
</evidence>
<dbReference type="PROSITE" id="PS50853">
    <property type="entry name" value="FN3"/>
    <property type="match status" value="1"/>
</dbReference>
<dbReference type="RefSeq" id="WP_345587700.1">
    <property type="nucleotide sequence ID" value="NZ_BAABJG010000013.1"/>
</dbReference>
<comment type="caution">
    <text evidence="3">The sequence shown here is derived from an EMBL/GenBank/DDBJ whole genome shotgun (WGS) entry which is preliminary data.</text>
</comment>
<evidence type="ECO:0000313" key="3">
    <source>
        <dbReference type="EMBL" id="MFD1225452.1"/>
    </source>
</evidence>
<reference evidence="4" key="1">
    <citation type="journal article" date="2019" name="Int. J. Syst. Evol. Microbiol.">
        <title>The Global Catalogue of Microorganisms (GCM) 10K type strain sequencing project: providing services to taxonomists for standard genome sequencing and annotation.</title>
        <authorList>
            <consortium name="The Broad Institute Genomics Platform"/>
            <consortium name="The Broad Institute Genome Sequencing Center for Infectious Disease"/>
            <person name="Wu L."/>
            <person name="Ma J."/>
        </authorList>
    </citation>
    <scope>NUCLEOTIDE SEQUENCE [LARGE SCALE GENOMIC DNA]</scope>
    <source>
        <strain evidence="4">CCUG 53270</strain>
    </source>
</reference>